<dbReference type="EMBL" id="CP029534">
    <property type="protein sequence ID" value="AYU82924.1"/>
    <property type="molecule type" value="Genomic_DNA"/>
</dbReference>
<sequence>MSSRWPSSLLNATNKRLTERIEQLTLDLDTKRNSVAEQREVVALLKKHQHEAQQQVKTTAEALERERAAVKNDEGKLKQLQLEAEADARRARQSKEAETQLSQAVSALESTLDQRCRALSGQREIAVEIEEEARKLVSAHLSRQRVGDELADAQRELSSTVWATLGRLNDQVRVATRRLEEVRGERLHALQEVDAMHLALRHAVKDQAESLRALELVYVQTSHLDAQVLANAKSMEVLVAAARERKKLRGELQATLERLRGDNQRQALAHDLKRERYDKQVHALQKAVAALREDEEHSVISRRCEQAEVQQLCQQRRELEHVILLCEEKRQLLAQKQARRAALEGARALMQRQESTGQPSPEALRDMFLAFEQQESLLEDRVERTCAKLTGAIQTFMDEGRRGEHFNAAVADKMKAKLSLASDQEASEGHVQLLRERGSKLEEALAERQALLSSMQALTLEQRAQRQASWLREIEQLRGTLLRVQRDHQQLLHDTATLRSSWHHTRKTLEEKGMSQGKVLSDLRLLEAEVSRLDQEMTVTLEEHNSRLLQHEQAGVTLQSLMRAADAQVDALKEAAGAEAYIRAEVQIVEERIQADMQGALVELHLNENEVHELSEDLQRHRRQLNLLRLRYEEAVTSMARAAQKPLNEKEGGGISLPLLNSESDTCTPEAVHAHLLLRRSYEREQLMQRGNYLDLRLVALDKETGTLRHMLDGLRSSRRVTSEHVNALGELSSAAKEAGASSIKNCSSQLGPSAPSCPTALVKKQLLSSAEASEHYWRAELQLLDETLAAMSQQRDDSRVRLHEMRATLKELQDTERQKRMQVQKLRESVQRSRKLANVVSVKCSR</sequence>
<organism evidence="2 3">
    <name type="scientific">Leishmania donovani</name>
    <dbReference type="NCBI Taxonomy" id="5661"/>
    <lineage>
        <taxon>Eukaryota</taxon>
        <taxon>Discoba</taxon>
        <taxon>Euglenozoa</taxon>
        <taxon>Kinetoplastea</taxon>
        <taxon>Metakinetoplastina</taxon>
        <taxon>Trypanosomatida</taxon>
        <taxon>Trypanosomatidae</taxon>
        <taxon>Leishmaniinae</taxon>
        <taxon>Leishmania</taxon>
    </lineage>
</organism>
<accession>A0A3S5H7Y8</accession>
<feature type="coiled-coil region" evidence="1">
    <location>
        <begin position="238"/>
        <end position="294"/>
    </location>
</feature>
<reference evidence="2 3" key="1">
    <citation type="journal article" date="2018" name="Sci. Rep.">
        <title>A complete Leishmania donovani reference genome identifies novel genetic variations associated with virulence.</title>
        <authorList>
            <person name="Lypaczewski P."/>
            <person name="Hoshizaki J."/>
            <person name="Zhang W.-W."/>
            <person name="McCall L.-I."/>
            <person name="Torcivia-Rodriguez J."/>
            <person name="Simonyan V."/>
            <person name="Kaur A."/>
            <person name="Dewar K."/>
            <person name="Matlashewski G."/>
        </authorList>
    </citation>
    <scope>NUCLEOTIDE SEQUENCE [LARGE SCALE GENOMIC DNA]</scope>
    <source>
        <strain evidence="2 3">LdCL</strain>
    </source>
</reference>
<proteinExistence type="predicted"/>
<dbReference type="Proteomes" id="UP000274082">
    <property type="component" value="Chromosome 35"/>
</dbReference>
<dbReference type="OrthoDB" id="271974at2759"/>
<gene>
    <name evidence="2" type="ORF">LdCL_350017400</name>
</gene>
<evidence type="ECO:0000313" key="3">
    <source>
        <dbReference type="Proteomes" id="UP000274082"/>
    </source>
</evidence>
<dbReference type="AlphaFoldDB" id="A0A3S5H7Y8"/>
<dbReference type="VEuPathDB" id="TriTrypDB:LdCL_350017400"/>
<keyword evidence="3" id="KW-1185">Reference proteome</keyword>
<evidence type="ECO:0000256" key="1">
    <source>
        <dbReference type="SAM" id="Coils"/>
    </source>
</evidence>
<evidence type="ECO:0000313" key="2">
    <source>
        <dbReference type="EMBL" id="AYU82924.1"/>
    </source>
</evidence>
<feature type="coiled-coil region" evidence="1">
    <location>
        <begin position="14"/>
        <end position="97"/>
    </location>
</feature>
<name>A0A3S5H7Y8_LEIDO</name>
<feature type="coiled-coil region" evidence="1">
    <location>
        <begin position="796"/>
        <end position="830"/>
    </location>
</feature>
<dbReference type="VEuPathDB" id="TriTrypDB:LdBPK_351250.1"/>
<protein>
    <submittedName>
        <fullName evidence="2">Uncharacterized protein</fullName>
    </submittedName>
</protein>
<feature type="coiled-coil region" evidence="1">
    <location>
        <begin position="604"/>
        <end position="638"/>
    </location>
</feature>
<dbReference type="VEuPathDB" id="TriTrypDB:LDHU3_35.1660"/>
<feature type="coiled-coil region" evidence="1">
    <location>
        <begin position="326"/>
        <end position="353"/>
    </location>
</feature>
<keyword evidence="1" id="KW-0175">Coiled coil</keyword>